<evidence type="ECO:0000256" key="3">
    <source>
        <dbReference type="ARBA" id="ARBA00022490"/>
    </source>
</evidence>
<dbReference type="Pfam" id="PF25574">
    <property type="entry name" value="TPR_IMB1"/>
    <property type="match status" value="1"/>
</dbReference>
<evidence type="ECO:0000256" key="5">
    <source>
        <dbReference type="ARBA" id="ARBA00022927"/>
    </source>
</evidence>
<keyword evidence="9" id="KW-1185">Reference proteome</keyword>
<dbReference type="SUPFAM" id="SSF48371">
    <property type="entry name" value="ARM repeat"/>
    <property type="match status" value="1"/>
</dbReference>
<dbReference type="PANTHER" id="PTHR10527">
    <property type="entry name" value="IMPORTIN BETA"/>
    <property type="match status" value="1"/>
</dbReference>
<dbReference type="InterPro" id="IPR040122">
    <property type="entry name" value="Importin_beta"/>
</dbReference>
<dbReference type="InterPro" id="IPR016024">
    <property type="entry name" value="ARM-type_fold"/>
</dbReference>
<dbReference type="FunFam" id="1.25.10.10:FF:000402">
    <property type="entry name" value="Related to importin beta-2 subunit (Transportin)"/>
    <property type="match status" value="1"/>
</dbReference>
<name>A0AAX4K8B0_9TREE</name>
<evidence type="ECO:0000256" key="1">
    <source>
        <dbReference type="ARBA" id="ARBA00004496"/>
    </source>
</evidence>
<dbReference type="GO" id="GO:0005737">
    <property type="term" value="C:cytoplasm"/>
    <property type="evidence" value="ECO:0007669"/>
    <property type="project" value="UniProtKB-SubCell"/>
</dbReference>
<evidence type="ECO:0000256" key="4">
    <source>
        <dbReference type="ARBA" id="ARBA00022737"/>
    </source>
</evidence>
<keyword evidence="5" id="KW-0653">Protein transport</keyword>
<dbReference type="Proteomes" id="UP001355207">
    <property type="component" value="Chromosome 11"/>
</dbReference>
<dbReference type="PROSITE" id="PS50166">
    <property type="entry name" value="IMPORTIN_B_NT"/>
    <property type="match status" value="1"/>
</dbReference>
<dbReference type="InterPro" id="IPR011989">
    <property type="entry name" value="ARM-like"/>
</dbReference>
<comment type="subcellular location">
    <subcellularLocation>
        <location evidence="1">Cytoplasm</location>
    </subcellularLocation>
</comment>
<dbReference type="GO" id="GO:0006606">
    <property type="term" value="P:protein import into nucleus"/>
    <property type="evidence" value="ECO:0007669"/>
    <property type="project" value="InterPro"/>
</dbReference>
<evidence type="ECO:0000313" key="9">
    <source>
        <dbReference type="Proteomes" id="UP001355207"/>
    </source>
</evidence>
<dbReference type="RefSeq" id="XP_066079837.1">
    <property type="nucleotide sequence ID" value="XM_066223740.1"/>
</dbReference>
<evidence type="ECO:0000256" key="2">
    <source>
        <dbReference type="ARBA" id="ARBA00022448"/>
    </source>
</evidence>
<keyword evidence="4" id="KW-0677">Repeat</keyword>
<sequence length="929" mass="102529">MSWQPSEQGLQEVLGMLRDTSSTDSETQRNVAHRLDELRFNPDFLAYLAHILIHCTGEQESHRAVAGLLLKNAVNQRQGPASNENDARAMAYVKATVLNGLADLDSIVRQTVGTVITSLISNEEPGAWPEALDALTKGMGSNNLDILDGSFNSLSKICEDAPHKLDFQVQGKNLLDHLVPQFINSTAHEQPKVRLYALQILQSLLAIRVSAVSANIDSYIQALFAKAADPSPDVRKCVCASLGLILGSRPDKLVPEMKNVVDYIAYCTKDEDETVALEACEFWLTFAEDGTLQEHLRPYLPIIAPLLLKGMVYSDWDIAILDIDEVDENVADKETDIKPRNYSSKSHSTHETNDPSSSKAGGGFSREAQDKAFDENEDNLDDDEDDDDDDYFDDEDGAGEWNIRKCSAAALDVIAVSFHKDLLEILLPHLRDKLFDQNWVQRESGILALGAIAEGCIDALEPHLPQLIPFLLTTLKDSKALVRSITCWTLGRYASWCVHVNTEDKTQYFIPTMEGLLQMVLDGNKRVQEAGCSAFATLEEEAGPEMAPFLEPILRNLTFAFSKYQQKNLLILYDAIGTLADSVGSALGNPGYLDILMPPLVERWQRLGDQDPDLVPLLECLSSISIAAGGSFSTYTQPVYQRCLNIIHATLTQYQSFEQNPEEVEEPDRTFIVVALDLLSGLVQGLGDQMHPLIQNGQPPLLHLLALCLTHFEPPIRQSAHALLGDMSMTCFPLLKPVIPQILPSVIEQIVVEPPADCISVCNNAAWAVGEIALQFNGDSSTLEPFVPSLIQRLVPILLNSKSPKSLTENAAVTIGRLGLVCPALVAPDLGNFAQAWCTALWEIKDNDEKDSAFRGFCMLISANPEGIQNSFVFFCNAICKWQHPSSQLDSMFRTILQGLKSGLGANWEAQLSTFPSVIRQRLAERYQV</sequence>
<dbReference type="Pfam" id="PF13513">
    <property type="entry name" value="HEAT_EZ"/>
    <property type="match status" value="1"/>
</dbReference>
<organism evidence="8 9">
    <name type="scientific">Kwoniella dendrophila CBS 6074</name>
    <dbReference type="NCBI Taxonomy" id="1295534"/>
    <lineage>
        <taxon>Eukaryota</taxon>
        <taxon>Fungi</taxon>
        <taxon>Dikarya</taxon>
        <taxon>Basidiomycota</taxon>
        <taxon>Agaricomycotina</taxon>
        <taxon>Tremellomycetes</taxon>
        <taxon>Tremellales</taxon>
        <taxon>Cryptococcaceae</taxon>
        <taxon>Kwoniella</taxon>
    </lineage>
</organism>
<proteinExistence type="predicted"/>
<accession>A0AAX4K8B0</accession>
<evidence type="ECO:0000259" key="7">
    <source>
        <dbReference type="PROSITE" id="PS50166"/>
    </source>
</evidence>
<keyword evidence="3" id="KW-0963">Cytoplasm</keyword>
<evidence type="ECO:0000256" key="6">
    <source>
        <dbReference type="SAM" id="MobiDB-lite"/>
    </source>
</evidence>
<keyword evidence="2" id="KW-0813">Transport</keyword>
<dbReference type="AlphaFoldDB" id="A0AAX4K8B0"/>
<gene>
    <name evidence="8" type="ORF">L201_008040</name>
</gene>
<evidence type="ECO:0000313" key="8">
    <source>
        <dbReference type="EMBL" id="WWC93075.1"/>
    </source>
</evidence>
<dbReference type="Gene3D" id="1.25.10.10">
    <property type="entry name" value="Leucine-rich Repeat Variant"/>
    <property type="match status" value="2"/>
</dbReference>
<dbReference type="EMBL" id="CP144108">
    <property type="protein sequence ID" value="WWC93075.1"/>
    <property type="molecule type" value="Genomic_DNA"/>
</dbReference>
<dbReference type="GeneID" id="91098708"/>
<feature type="region of interest" description="Disordered" evidence="6">
    <location>
        <begin position="332"/>
        <end position="394"/>
    </location>
</feature>
<dbReference type="InterPro" id="IPR001494">
    <property type="entry name" value="Importin-beta_N"/>
</dbReference>
<dbReference type="Pfam" id="PF20168">
    <property type="entry name" value="PDS5"/>
    <property type="match status" value="1"/>
</dbReference>
<dbReference type="GO" id="GO:0031267">
    <property type="term" value="F:small GTPase binding"/>
    <property type="evidence" value="ECO:0007669"/>
    <property type="project" value="InterPro"/>
</dbReference>
<dbReference type="SMART" id="SM00913">
    <property type="entry name" value="IBN_N"/>
    <property type="match status" value="1"/>
</dbReference>
<protein>
    <recommendedName>
        <fullName evidence="7">Importin N-terminal domain-containing protein</fullName>
    </recommendedName>
</protein>
<reference evidence="8 9" key="1">
    <citation type="submission" date="2024-01" db="EMBL/GenBank/DDBJ databases">
        <title>Comparative genomics of Cryptococcus and Kwoniella reveals pathogenesis evolution and contrasting modes of karyotype evolution via chromosome fusion or intercentromeric recombination.</title>
        <authorList>
            <person name="Coelho M.A."/>
            <person name="David-Palma M."/>
            <person name="Shea T."/>
            <person name="Bowers K."/>
            <person name="McGinley-Smith S."/>
            <person name="Mohammad A.W."/>
            <person name="Gnirke A."/>
            <person name="Yurkov A.M."/>
            <person name="Nowrousian M."/>
            <person name="Sun S."/>
            <person name="Cuomo C.A."/>
            <person name="Heitman J."/>
        </authorList>
    </citation>
    <scope>NUCLEOTIDE SEQUENCE [LARGE SCALE GENOMIC DNA]</scope>
    <source>
        <strain evidence="8 9">CBS 6074</strain>
    </source>
</reference>
<feature type="compositionally biased region" description="Acidic residues" evidence="6">
    <location>
        <begin position="375"/>
        <end position="394"/>
    </location>
</feature>
<dbReference type="InterPro" id="IPR058584">
    <property type="entry name" value="IMB1_TNPO1-like_TPR"/>
</dbReference>
<feature type="domain" description="Importin N-terminal" evidence="7">
    <location>
        <begin position="31"/>
        <end position="103"/>
    </location>
</feature>